<dbReference type="Gene3D" id="3.30.1490.20">
    <property type="entry name" value="ATP-grasp fold, A domain"/>
    <property type="match status" value="1"/>
</dbReference>
<dbReference type="InterPro" id="IPR011761">
    <property type="entry name" value="ATP-grasp"/>
</dbReference>
<dbReference type="PANTHER" id="PTHR18866:SF126">
    <property type="entry name" value="BIOTIN CARBOXYLASE"/>
    <property type="match status" value="1"/>
</dbReference>
<dbReference type="Gene3D" id="3.40.50.20">
    <property type="match status" value="1"/>
</dbReference>
<dbReference type="OrthoDB" id="9760256at2"/>
<name>A0A143QEQ1_RHOFA</name>
<feature type="domain" description="Lipoyl-binding" evidence="9">
    <location>
        <begin position="570"/>
        <end position="645"/>
    </location>
</feature>
<proteinExistence type="predicted"/>
<keyword evidence="3" id="KW-0436">Ligase</keyword>
<evidence type="ECO:0000256" key="4">
    <source>
        <dbReference type="ARBA" id="ARBA00022741"/>
    </source>
</evidence>
<dbReference type="EC" id="6.3.4.14" evidence="2"/>
<evidence type="ECO:0000256" key="8">
    <source>
        <dbReference type="PROSITE-ProRule" id="PRU00409"/>
    </source>
</evidence>
<evidence type="ECO:0000256" key="2">
    <source>
        <dbReference type="ARBA" id="ARBA00013263"/>
    </source>
</evidence>
<dbReference type="InterPro" id="IPR011054">
    <property type="entry name" value="Rudment_hybrid_motif"/>
</dbReference>
<comment type="catalytic activity">
    <reaction evidence="7">
        <text>N(6)-biotinyl-L-lysyl-[protein] + hydrogencarbonate + ATP = N(6)-carboxybiotinyl-L-lysyl-[protein] + ADP + phosphate + H(+)</text>
        <dbReference type="Rhea" id="RHEA:13501"/>
        <dbReference type="Rhea" id="RHEA-COMP:10505"/>
        <dbReference type="Rhea" id="RHEA-COMP:10506"/>
        <dbReference type="ChEBI" id="CHEBI:15378"/>
        <dbReference type="ChEBI" id="CHEBI:17544"/>
        <dbReference type="ChEBI" id="CHEBI:30616"/>
        <dbReference type="ChEBI" id="CHEBI:43474"/>
        <dbReference type="ChEBI" id="CHEBI:83144"/>
        <dbReference type="ChEBI" id="CHEBI:83145"/>
        <dbReference type="ChEBI" id="CHEBI:456216"/>
        <dbReference type="EC" id="6.3.4.14"/>
    </reaction>
    <physiologicalReaction direction="left-to-right" evidence="7">
        <dbReference type="Rhea" id="RHEA:13502"/>
    </physiologicalReaction>
</comment>
<evidence type="ECO:0000256" key="5">
    <source>
        <dbReference type="ARBA" id="ARBA00022840"/>
    </source>
</evidence>
<dbReference type="PANTHER" id="PTHR18866">
    <property type="entry name" value="CARBOXYLASE:PYRUVATE/ACETYL-COA/PROPIONYL-COA CARBOXYLASE"/>
    <property type="match status" value="1"/>
</dbReference>
<dbReference type="InterPro" id="IPR011764">
    <property type="entry name" value="Biotin_carboxylation_dom"/>
</dbReference>
<dbReference type="PROSITE" id="PS50975">
    <property type="entry name" value="ATP_GRASP"/>
    <property type="match status" value="1"/>
</dbReference>
<dbReference type="InterPro" id="IPR000089">
    <property type="entry name" value="Biotin_lipoyl"/>
</dbReference>
<dbReference type="Gene3D" id="3.30.470.20">
    <property type="entry name" value="ATP-grasp fold, B domain"/>
    <property type="match status" value="1"/>
</dbReference>
<dbReference type="SUPFAM" id="SSF51230">
    <property type="entry name" value="Single hybrid motif"/>
    <property type="match status" value="1"/>
</dbReference>
<reference evidence="13" key="2">
    <citation type="submission" date="2016-04" db="EMBL/GenBank/DDBJ databases">
        <title>Complete Genome and Plasmid Sequences for Rhodococcus fascians D188 and Draft Sequences for Rhodococcus spp. Isolates PBTS 1 and PBTS 2.</title>
        <authorList>
            <person name="Stamer R."/>
            <person name="Vereecke D."/>
            <person name="Zhang Y."/>
            <person name="Schilkey F."/>
            <person name="Devitt N."/>
            <person name="Randall J."/>
        </authorList>
    </citation>
    <scope>NUCLEOTIDE SEQUENCE [LARGE SCALE GENOMIC DNA]</scope>
    <source>
        <strain evidence="13">PBTS2</strain>
    </source>
</reference>
<dbReference type="GO" id="GO:0004075">
    <property type="term" value="F:biotin carboxylase activity"/>
    <property type="evidence" value="ECO:0007669"/>
    <property type="project" value="UniProtKB-EC"/>
</dbReference>
<accession>A0A143QEQ1</accession>
<dbReference type="InterPro" id="IPR050856">
    <property type="entry name" value="Biotin_carboxylase_complex"/>
</dbReference>
<keyword evidence="6" id="KW-0092">Biotin</keyword>
<evidence type="ECO:0000259" key="9">
    <source>
        <dbReference type="PROSITE" id="PS50968"/>
    </source>
</evidence>
<dbReference type="InterPro" id="IPR005479">
    <property type="entry name" value="CPAse_ATP-bd"/>
</dbReference>
<dbReference type="SUPFAM" id="SSF51246">
    <property type="entry name" value="Rudiment single hybrid motif"/>
    <property type="match status" value="1"/>
</dbReference>
<dbReference type="InterPro" id="IPR016185">
    <property type="entry name" value="PreATP-grasp_dom_sf"/>
</dbReference>
<feature type="domain" description="Biotin carboxylation" evidence="11">
    <location>
        <begin position="1"/>
        <end position="445"/>
    </location>
</feature>
<dbReference type="Pfam" id="PF00289">
    <property type="entry name" value="Biotin_carb_N"/>
    <property type="match status" value="1"/>
</dbReference>
<dbReference type="KEGG" id="rhs:A3Q41_00341"/>
<keyword evidence="13" id="KW-1185">Reference proteome</keyword>
<protein>
    <recommendedName>
        <fullName evidence="2">biotin carboxylase</fullName>
        <ecNumber evidence="2">6.3.4.14</ecNumber>
    </recommendedName>
</protein>
<dbReference type="Pfam" id="PF00364">
    <property type="entry name" value="Biotin_lipoyl"/>
    <property type="match status" value="1"/>
</dbReference>
<dbReference type="PATRIC" id="fig|1653479.3.peg.341"/>
<reference evidence="12 13" key="1">
    <citation type="journal article" date="2016" name="Genome Announc.">
        <title>Complete Genome and Plasmid Sequences for Rhodococcus fascians D188 and Draft Sequences for Rhodococcus Isolates PBTS 1 and PBTS 2.</title>
        <authorList>
            <person name="Stamler R.A."/>
            <person name="Vereecke D."/>
            <person name="Zhang Y."/>
            <person name="Schilkey F."/>
            <person name="Devitt N."/>
            <person name="Randall J.J."/>
        </authorList>
    </citation>
    <scope>NUCLEOTIDE SEQUENCE [LARGE SCALE GENOMIC DNA]</scope>
    <source>
        <strain evidence="12 13">PBTS2</strain>
    </source>
</reference>
<dbReference type="PROSITE" id="PS00188">
    <property type="entry name" value="BIOTIN"/>
    <property type="match status" value="1"/>
</dbReference>
<dbReference type="InterPro" id="IPR011053">
    <property type="entry name" value="Single_hybrid_motif"/>
</dbReference>
<dbReference type="PROSITE" id="PS50968">
    <property type="entry name" value="BIOTINYL_LIPOYL"/>
    <property type="match status" value="1"/>
</dbReference>
<evidence type="ECO:0000256" key="3">
    <source>
        <dbReference type="ARBA" id="ARBA00022598"/>
    </source>
</evidence>
<gene>
    <name evidence="12" type="primary">accA1_1</name>
    <name evidence="12" type="ORF">A3Q41_00341</name>
</gene>
<comment type="cofactor">
    <cofactor evidence="1">
        <name>biotin</name>
        <dbReference type="ChEBI" id="CHEBI:57586"/>
    </cofactor>
</comment>
<evidence type="ECO:0000259" key="11">
    <source>
        <dbReference type="PROSITE" id="PS50979"/>
    </source>
</evidence>
<dbReference type="FunFam" id="3.40.50.20:FF:000010">
    <property type="entry name" value="Propionyl-CoA carboxylase subunit alpha"/>
    <property type="match status" value="1"/>
</dbReference>
<dbReference type="InterPro" id="IPR005481">
    <property type="entry name" value="BC-like_N"/>
</dbReference>
<dbReference type="EMBL" id="CP015220">
    <property type="protein sequence ID" value="AMY21665.1"/>
    <property type="molecule type" value="Genomic_DNA"/>
</dbReference>
<keyword evidence="4 8" id="KW-0547">Nucleotide-binding</keyword>
<dbReference type="AlphaFoldDB" id="A0A143QEQ1"/>
<dbReference type="FunFam" id="2.40.50.100:FF:000003">
    <property type="entry name" value="Acetyl-CoA carboxylase biotin carboxyl carrier protein"/>
    <property type="match status" value="1"/>
</dbReference>
<dbReference type="InterPro" id="IPR005482">
    <property type="entry name" value="Biotin_COase_C"/>
</dbReference>
<evidence type="ECO:0000256" key="6">
    <source>
        <dbReference type="ARBA" id="ARBA00023267"/>
    </source>
</evidence>
<keyword evidence="5 8" id="KW-0067">ATP-binding</keyword>
<evidence type="ECO:0000313" key="12">
    <source>
        <dbReference type="EMBL" id="AMY21665.1"/>
    </source>
</evidence>
<dbReference type="GO" id="GO:0046872">
    <property type="term" value="F:metal ion binding"/>
    <property type="evidence" value="ECO:0007669"/>
    <property type="project" value="InterPro"/>
</dbReference>
<dbReference type="SMART" id="SM00878">
    <property type="entry name" value="Biotin_carb_C"/>
    <property type="match status" value="1"/>
</dbReference>
<dbReference type="InterPro" id="IPR001882">
    <property type="entry name" value="Biotin_BS"/>
</dbReference>
<feature type="domain" description="ATP-grasp" evidence="10">
    <location>
        <begin position="107"/>
        <end position="310"/>
    </location>
</feature>
<dbReference type="Pfam" id="PF02786">
    <property type="entry name" value="CPSase_L_D2"/>
    <property type="match status" value="1"/>
</dbReference>
<sequence length="658" mass="70482">MLNKVLVANRGEIARRVFTTCRAEGIDTVAVFSDADAASPHVREADSAVRLPGQSPSETYLRGELIIAAAVQAGADAVHPGYGFLSENAEFARQVLDAGLTWIGPPVKAIESMGSKVESKKMMADVGVPVLTRLDPESVTENELPVLIKASAGGGGRGMRIVRSLDALQSELEAAGREALSAFGDGTVFIERYIETGRHIEVQVMADRFGTVWTVGERECSIQRRHQKVVEEAPSPLVERIDGMREKLFEAATLASEAIGYEGAGTVEFLADEKGNFFFLEMNTRLQVEHPVTECTTGLDLVALQIQVAAGERLPAEQPTTRGHSIEVRLYAEDPAQDWQPQSGAVHRFDIPGAQFEVSDKAGYIRVDSGVETGSAVGTQYDPMLAKVISFAPTRDRAATLLAKALQNATIHGLKTNRDLLVNILRHPAFLAGDTDTAFFDTHGLDVLAQPIAHGRAEELSALAAALADAASNVSRARVNRGLPGGWRNLRSQPQRKTYNDITVEYSIGRSGLTSSVEGVELVEHTPTSVTLDDNGIRRIFAVSTYGSDVFVDSSLGPVRLARAPRFTDPTDEVAAGSLLAPMPGSVIRIAAAQGDTVTAGQPILWLEAMKMEHTVTAPADGVLTELNVQQGQQVEVGQVLAVVTDTPVVTDNGVEQP</sequence>
<dbReference type="CDD" id="cd06850">
    <property type="entry name" value="biotinyl_domain"/>
    <property type="match status" value="1"/>
</dbReference>
<dbReference type="PROSITE" id="PS00867">
    <property type="entry name" value="CPSASE_2"/>
    <property type="match status" value="1"/>
</dbReference>
<dbReference type="RefSeq" id="WP_063216051.1">
    <property type="nucleotide sequence ID" value="NZ_CP015220.1"/>
</dbReference>
<dbReference type="Gene3D" id="2.40.50.100">
    <property type="match status" value="1"/>
</dbReference>
<dbReference type="Pfam" id="PF02785">
    <property type="entry name" value="Biotin_carb_C"/>
    <property type="match status" value="1"/>
</dbReference>
<dbReference type="PROSITE" id="PS50979">
    <property type="entry name" value="BC"/>
    <property type="match status" value="1"/>
</dbReference>
<dbReference type="GO" id="GO:0005524">
    <property type="term" value="F:ATP binding"/>
    <property type="evidence" value="ECO:0007669"/>
    <property type="project" value="UniProtKB-UniRule"/>
</dbReference>
<dbReference type="SUPFAM" id="SSF52440">
    <property type="entry name" value="PreATP-grasp domain"/>
    <property type="match status" value="1"/>
</dbReference>
<dbReference type="SUPFAM" id="SSF56059">
    <property type="entry name" value="Glutathione synthetase ATP-binding domain-like"/>
    <property type="match status" value="1"/>
</dbReference>
<evidence type="ECO:0000259" key="10">
    <source>
        <dbReference type="PROSITE" id="PS50975"/>
    </source>
</evidence>
<organism evidence="12 13">
    <name type="scientific">Rhodococcoides fascians</name>
    <name type="common">Rhodococcus fascians</name>
    <dbReference type="NCBI Taxonomy" id="1828"/>
    <lineage>
        <taxon>Bacteria</taxon>
        <taxon>Bacillati</taxon>
        <taxon>Actinomycetota</taxon>
        <taxon>Actinomycetes</taxon>
        <taxon>Mycobacteriales</taxon>
        <taxon>Nocardiaceae</taxon>
        <taxon>Rhodococcoides</taxon>
    </lineage>
</organism>
<evidence type="ECO:0000256" key="1">
    <source>
        <dbReference type="ARBA" id="ARBA00001953"/>
    </source>
</evidence>
<evidence type="ECO:0000313" key="13">
    <source>
        <dbReference type="Proteomes" id="UP000076038"/>
    </source>
</evidence>
<evidence type="ECO:0000256" key="7">
    <source>
        <dbReference type="ARBA" id="ARBA00048501"/>
    </source>
</evidence>
<dbReference type="InterPro" id="IPR013815">
    <property type="entry name" value="ATP_grasp_subdomain_1"/>
</dbReference>
<dbReference type="Proteomes" id="UP000076038">
    <property type="component" value="Chromosome"/>
</dbReference>